<organism evidence="1 2">
    <name type="scientific">Lunatimonas lonarensis</name>
    <dbReference type="NCBI Taxonomy" id="1232681"/>
    <lineage>
        <taxon>Bacteria</taxon>
        <taxon>Pseudomonadati</taxon>
        <taxon>Bacteroidota</taxon>
        <taxon>Cytophagia</taxon>
        <taxon>Cytophagales</taxon>
        <taxon>Cyclobacteriaceae</taxon>
    </lineage>
</organism>
<name>R7ZW30_9BACT</name>
<comment type="caution">
    <text evidence="1">The sequence shown here is derived from an EMBL/GenBank/DDBJ whole genome shotgun (WGS) entry which is preliminary data.</text>
</comment>
<dbReference type="Proteomes" id="UP000013909">
    <property type="component" value="Unassembled WGS sequence"/>
</dbReference>
<evidence type="ECO:0000313" key="2">
    <source>
        <dbReference type="Proteomes" id="UP000013909"/>
    </source>
</evidence>
<keyword evidence="2" id="KW-1185">Reference proteome</keyword>
<dbReference type="Pfam" id="PF19265">
    <property type="entry name" value="DUF5908"/>
    <property type="match status" value="1"/>
</dbReference>
<dbReference type="EMBL" id="AQHR01000041">
    <property type="protein sequence ID" value="EON78218.1"/>
    <property type="molecule type" value="Genomic_DNA"/>
</dbReference>
<protein>
    <submittedName>
        <fullName evidence="1">Uncharacterized protein</fullName>
    </submittedName>
</protein>
<sequence length="54" mass="6105">MPIEIKELTIRIHVADQGGGQTAGQPSQQAEEVQKIKAEVMEDVMEVMKRLKER</sequence>
<dbReference type="AlphaFoldDB" id="R7ZW30"/>
<dbReference type="InterPro" id="IPR045459">
    <property type="entry name" value="DUF5908"/>
</dbReference>
<proteinExistence type="predicted"/>
<reference evidence="1 2" key="1">
    <citation type="submission" date="2013-02" db="EMBL/GenBank/DDBJ databases">
        <title>A novel strain isolated from Lonar lake, Maharashtra, India.</title>
        <authorList>
            <person name="Singh A."/>
        </authorList>
    </citation>
    <scope>NUCLEOTIDE SEQUENCE [LARGE SCALE GENOMIC DNA]</scope>
    <source>
        <strain evidence="1 2">AK24</strain>
    </source>
</reference>
<evidence type="ECO:0000313" key="1">
    <source>
        <dbReference type="EMBL" id="EON78218.1"/>
    </source>
</evidence>
<accession>R7ZW30</accession>
<dbReference type="STRING" id="1232681.ADIS_1415"/>
<dbReference type="RefSeq" id="WP_010853559.1">
    <property type="nucleotide sequence ID" value="NZ_AQHR01000041.1"/>
</dbReference>
<gene>
    <name evidence="1" type="ORF">ADIS_1415</name>
</gene>